<accession>A0A0C3NF01</accession>
<dbReference type="Proteomes" id="UP000054217">
    <property type="component" value="Unassembled WGS sequence"/>
</dbReference>
<reference evidence="2" key="2">
    <citation type="submission" date="2015-01" db="EMBL/GenBank/DDBJ databases">
        <title>Evolutionary Origins and Diversification of the Mycorrhizal Mutualists.</title>
        <authorList>
            <consortium name="DOE Joint Genome Institute"/>
            <consortium name="Mycorrhizal Genomics Consortium"/>
            <person name="Kohler A."/>
            <person name="Kuo A."/>
            <person name="Nagy L.G."/>
            <person name="Floudas D."/>
            <person name="Copeland A."/>
            <person name="Barry K.W."/>
            <person name="Cichocki N."/>
            <person name="Veneault-Fourrey C."/>
            <person name="LaButti K."/>
            <person name="Lindquist E.A."/>
            <person name="Lipzen A."/>
            <person name="Lundell T."/>
            <person name="Morin E."/>
            <person name="Murat C."/>
            <person name="Riley R."/>
            <person name="Ohm R."/>
            <person name="Sun H."/>
            <person name="Tunlid A."/>
            <person name="Henrissat B."/>
            <person name="Grigoriev I.V."/>
            <person name="Hibbett D.S."/>
            <person name="Martin F."/>
        </authorList>
    </citation>
    <scope>NUCLEOTIDE SEQUENCE [LARGE SCALE GENOMIC DNA]</scope>
    <source>
        <strain evidence="2">Marx 270</strain>
    </source>
</reference>
<dbReference type="OrthoDB" id="2689033at2759"/>
<dbReference type="PANTHER" id="PTHR31912">
    <property type="entry name" value="IP13529P"/>
    <property type="match status" value="1"/>
</dbReference>
<sequence>MPKQSTLASMVDGKVFRFANSGNRTEIVCLICPCMLDGHLCEFALKHIKSHSQSHIHQRHLKMWMKNQTTISGFQVQYPGLSDEQNHPSIPPYQICESNPIIDEADLDSLEPQPVIEYSDHPNRPISNLSDISPLQDMTGKSGTLHVPLSELWEATSNSRYQSLGNDWDLFQDMQESLYTNAEVFSMPFTQFHFPIHGDVTHEEVFEEDHFGIEVPGMLSFLIQVLLPVEINADDSVPSSNTTRSKLFITTLLFSSPRLPFSEAQMQAVLDWAKELGAHDVPSLYAIKQHQKYLQDTVGDPTMRVVSPSGNIFYVNNIANVIAKDYANPLTRFSMQDFPEDRGNGRSQVFHGDKLLHELPSPPAARVNGMIYFIDELLQDISGGYFIPEHFFLAMSSVASGGDLPTTEGTKELFALGRAIKQTDAGFLVSDKPEIVLTSTFKFSFEELSSNPEEFLCGFMESSKRYALLMPNPWRKKSGGRMVYCVPLIIFMDDVSGNISKQWNKHFVIYMSNASLPQEMLDQEFHVHFVSSSPHASPMELMYAVKESIMHAAETGMIAWDCHDEEEVFLIPNGLFHTGDNPMQAEICSQGGLNCNYFCRTCHVGGTKDYKESDSRYCTLFEVHAFHSTVFEPVV</sequence>
<evidence type="ECO:0000313" key="1">
    <source>
        <dbReference type="EMBL" id="KIN94310.1"/>
    </source>
</evidence>
<evidence type="ECO:0000313" key="2">
    <source>
        <dbReference type="Proteomes" id="UP000054217"/>
    </source>
</evidence>
<name>A0A0C3NF01_PISTI</name>
<gene>
    <name evidence="1" type="ORF">M404DRAFT_168605</name>
</gene>
<organism evidence="1 2">
    <name type="scientific">Pisolithus tinctorius Marx 270</name>
    <dbReference type="NCBI Taxonomy" id="870435"/>
    <lineage>
        <taxon>Eukaryota</taxon>
        <taxon>Fungi</taxon>
        <taxon>Dikarya</taxon>
        <taxon>Basidiomycota</taxon>
        <taxon>Agaricomycotina</taxon>
        <taxon>Agaricomycetes</taxon>
        <taxon>Agaricomycetidae</taxon>
        <taxon>Boletales</taxon>
        <taxon>Sclerodermatineae</taxon>
        <taxon>Pisolithaceae</taxon>
        <taxon>Pisolithus</taxon>
    </lineage>
</organism>
<dbReference type="EMBL" id="KN832103">
    <property type="protein sequence ID" value="KIN94310.1"/>
    <property type="molecule type" value="Genomic_DNA"/>
</dbReference>
<protein>
    <submittedName>
        <fullName evidence="1">Uncharacterized protein</fullName>
    </submittedName>
</protein>
<keyword evidence="2" id="KW-1185">Reference proteome</keyword>
<dbReference type="PANTHER" id="PTHR31912:SF34">
    <property type="entry name" value="NOTOCHORD-RELATED PROTEIN"/>
    <property type="match status" value="1"/>
</dbReference>
<dbReference type="InParanoid" id="A0A0C3NF01"/>
<dbReference type="STRING" id="870435.A0A0C3NF01"/>
<proteinExistence type="predicted"/>
<dbReference type="AlphaFoldDB" id="A0A0C3NF01"/>
<reference evidence="1 2" key="1">
    <citation type="submission" date="2014-04" db="EMBL/GenBank/DDBJ databases">
        <authorList>
            <consortium name="DOE Joint Genome Institute"/>
            <person name="Kuo A."/>
            <person name="Kohler A."/>
            <person name="Costa M.D."/>
            <person name="Nagy L.G."/>
            <person name="Floudas D."/>
            <person name="Copeland A."/>
            <person name="Barry K.W."/>
            <person name="Cichocki N."/>
            <person name="Veneault-Fourrey C."/>
            <person name="LaButti K."/>
            <person name="Lindquist E.A."/>
            <person name="Lipzen A."/>
            <person name="Lundell T."/>
            <person name="Morin E."/>
            <person name="Murat C."/>
            <person name="Sun H."/>
            <person name="Tunlid A."/>
            <person name="Henrissat B."/>
            <person name="Grigoriev I.V."/>
            <person name="Hibbett D.S."/>
            <person name="Martin F."/>
            <person name="Nordberg H.P."/>
            <person name="Cantor M.N."/>
            <person name="Hua S.X."/>
        </authorList>
    </citation>
    <scope>NUCLEOTIDE SEQUENCE [LARGE SCALE GENOMIC DNA]</scope>
    <source>
        <strain evidence="1 2">Marx 270</strain>
    </source>
</reference>
<dbReference type="HOGENOM" id="CLU_037450_0_0_1"/>